<dbReference type="GO" id="GO:0030198">
    <property type="term" value="P:extracellular matrix organization"/>
    <property type="evidence" value="ECO:0007669"/>
    <property type="project" value="TreeGrafter"/>
</dbReference>
<reference evidence="1 2" key="1">
    <citation type="submission" date="2020-08" db="EMBL/GenBank/DDBJ databases">
        <title>Genomic Encyclopedia of Type Strains, Phase IV (KMG-IV): sequencing the most valuable type-strain genomes for metagenomic binning, comparative biology and taxonomic classification.</title>
        <authorList>
            <person name="Goeker M."/>
        </authorList>
    </citation>
    <scope>NUCLEOTIDE SEQUENCE [LARGE SCALE GENOMIC DNA]</scope>
    <source>
        <strain evidence="1 2">DSM 44197</strain>
    </source>
</reference>
<dbReference type="Pfam" id="PF00045">
    <property type="entry name" value="Hemopexin"/>
    <property type="match status" value="2"/>
</dbReference>
<dbReference type="RefSeq" id="WP_312898212.1">
    <property type="nucleotide sequence ID" value="NZ_BAAALP010000071.1"/>
</dbReference>
<sequence>MNGIDAALYSGSKTYFFKGDRYIRVSRGDTGPGTVDPGYPAPISNWGWPSGFGANGIDAALNSGSKTYFFKGDRYIRVTRGETGPGTVDPGYPAPISNWGWDREFIVVHFKSLLKVDSAVQDFIDDQFGAMRDLFTRSRVDVRRGSTEDLSGDSDLDSLLALDVGACLLGRPTEEHEELFAHRDGAADTDLVIYIVQTLVGGSGNLVGCATHPSGKPGAAVVVTSSRWLLAHEVGHVLSLRHVPRTPTTNSDFLMWPNTGWTNVPPDVSTAETTKMLDSALTRPDPF</sequence>
<dbReference type="AlphaFoldDB" id="A0A7W3QQ97"/>
<dbReference type="Gene3D" id="2.110.10.10">
    <property type="entry name" value="Hemopexin-like domain"/>
    <property type="match status" value="1"/>
</dbReference>
<dbReference type="GO" id="GO:0030574">
    <property type="term" value="P:collagen catabolic process"/>
    <property type="evidence" value="ECO:0007669"/>
    <property type="project" value="TreeGrafter"/>
</dbReference>
<dbReference type="GO" id="GO:0004222">
    <property type="term" value="F:metalloendopeptidase activity"/>
    <property type="evidence" value="ECO:0007669"/>
    <property type="project" value="TreeGrafter"/>
</dbReference>
<dbReference type="SUPFAM" id="SSF50923">
    <property type="entry name" value="Hemopexin-like domain"/>
    <property type="match status" value="1"/>
</dbReference>
<accession>A0A7W3QQ97</accession>
<proteinExistence type="predicted"/>
<dbReference type="InterPro" id="IPR018487">
    <property type="entry name" value="Hemopexin-like_repeat"/>
</dbReference>
<gene>
    <name evidence="1" type="ORF">HNR61_006660</name>
</gene>
<dbReference type="PANTHER" id="PTHR10201">
    <property type="entry name" value="MATRIX METALLOPROTEINASE"/>
    <property type="match status" value="1"/>
</dbReference>
<dbReference type="EMBL" id="JACJIA010000010">
    <property type="protein sequence ID" value="MBA8955003.1"/>
    <property type="molecule type" value="Genomic_DNA"/>
</dbReference>
<dbReference type="PROSITE" id="PS51642">
    <property type="entry name" value="HEMOPEXIN_2"/>
    <property type="match status" value="2"/>
</dbReference>
<dbReference type="PANTHER" id="PTHR10201:SF331">
    <property type="entry name" value="MATRIX METALLOPROTEINASE-14-LIKE ISOFORM X1"/>
    <property type="match status" value="1"/>
</dbReference>
<name>A0A7W3QQ97_ACTNM</name>
<keyword evidence="2" id="KW-1185">Reference proteome</keyword>
<protein>
    <submittedName>
        <fullName evidence="1">Uncharacterized protein</fullName>
    </submittedName>
</protein>
<dbReference type="GO" id="GO:0005615">
    <property type="term" value="C:extracellular space"/>
    <property type="evidence" value="ECO:0007669"/>
    <property type="project" value="TreeGrafter"/>
</dbReference>
<dbReference type="SUPFAM" id="SSF55486">
    <property type="entry name" value="Metalloproteases ('zincins'), catalytic domain"/>
    <property type="match status" value="1"/>
</dbReference>
<dbReference type="InterPro" id="IPR036375">
    <property type="entry name" value="Hemopexin-like_dom_sf"/>
</dbReference>
<evidence type="ECO:0000313" key="2">
    <source>
        <dbReference type="Proteomes" id="UP000572680"/>
    </source>
</evidence>
<evidence type="ECO:0000313" key="1">
    <source>
        <dbReference type="EMBL" id="MBA8955003.1"/>
    </source>
</evidence>
<comment type="caution">
    <text evidence="1">The sequence shown here is derived from an EMBL/GenBank/DDBJ whole genome shotgun (WGS) entry which is preliminary data.</text>
</comment>
<dbReference type="Proteomes" id="UP000572680">
    <property type="component" value="Unassembled WGS sequence"/>
</dbReference>
<organism evidence="1 2">
    <name type="scientific">Actinomadura namibiensis</name>
    <dbReference type="NCBI Taxonomy" id="182080"/>
    <lineage>
        <taxon>Bacteria</taxon>
        <taxon>Bacillati</taxon>
        <taxon>Actinomycetota</taxon>
        <taxon>Actinomycetes</taxon>
        <taxon>Streptosporangiales</taxon>
        <taxon>Thermomonosporaceae</taxon>
        <taxon>Actinomadura</taxon>
    </lineage>
</organism>
<dbReference type="SMART" id="SM00120">
    <property type="entry name" value="HX"/>
    <property type="match status" value="2"/>
</dbReference>